<dbReference type="PANTHER" id="PTHR12302">
    <property type="entry name" value="EBNA2 BINDING PROTEIN P100"/>
    <property type="match status" value="1"/>
</dbReference>
<feature type="domain" description="TNase-like" evidence="5">
    <location>
        <begin position="33"/>
        <end position="166"/>
    </location>
</feature>
<evidence type="ECO:0000256" key="1">
    <source>
        <dbReference type="ARBA" id="ARBA00022722"/>
    </source>
</evidence>
<evidence type="ECO:0000313" key="6">
    <source>
        <dbReference type="EMBL" id="MBS4185974.1"/>
    </source>
</evidence>
<keyword evidence="3" id="KW-0378">Hydrolase</keyword>
<gene>
    <name evidence="6" type="ORF">KHB02_31775</name>
</gene>
<dbReference type="RefSeq" id="WP_213145776.1">
    <property type="nucleotide sequence ID" value="NZ_JAGYPE020000009.1"/>
</dbReference>
<dbReference type="SUPFAM" id="SSF50199">
    <property type="entry name" value="Staphylococcal nuclease"/>
    <property type="match status" value="1"/>
</dbReference>
<reference evidence="6" key="1">
    <citation type="submission" date="2021-05" db="EMBL/GenBank/DDBJ databases">
        <title>Novel Bacillus species.</title>
        <authorList>
            <person name="Liu G."/>
        </authorList>
    </citation>
    <scope>NUCLEOTIDE SEQUENCE</scope>
    <source>
        <strain evidence="6">FJAT-50051</strain>
    </source>
</reference>
<name>A0A942T4H5_9BACI</name>
<evidence type="ECO:0000259" key="5">
    <source>
        <dbReference type="PROSITE" id="PS50830"/>
    </source>
</evidence>
<organism evidence="6">
    <name type="scientific">Neobacillus citreus</name>
    <dbReference type="NCBI Taxonomy" id="2833578"/>
    <lineage>
        <taxon>Bacteria</taxon>
        <taxon>Bacillati</taxon>
        <taxon>Bacillota</taxon>
        <taxon>Bacilli</taxon>
        <taxon>Bacillales</taxon>
        <taxon>Bacillaceae</taxon>
        <taxon>Neobacillus</taxon>
    </lineage>
</organism>
<dbReference type="SMART" id="SM00318">
    <property type="entry name" value="SNc"/>
    <property type="match status" value="1"/>
</dbReference>
<comment type="caution">
    <text evidence="6">The sequence shown here is derived from an EMBL/GenBank/DDBJ whole genome shotgun (WGS) entry which is preliminary data.</text>
</comment>
<dbReference type="InterPro" id="IPR035437">
    <property type="entry name" value="SNase_OB-fold_sf"/>
</dbReference>
<feature type="region of interest" description="Disordered" evidence="4">
    <location>
        <begin position="1"/>
        <end position="25"/>
    </location>
</feature>
<keyword evidence="2" id="KW-0255">Endonuclease</keyword>
<proteinExistence type="predicted"/>
<accession>A0A942T4H5</accession>
<evidence type="ECO:0000256" key="4">
    <source>
        <dbReference type="SAM" id="MobiDB-lite"/>
    </source>
</evidence>
<dbReference type="AlphaFoldDB" id="A0A942T4H5"/>
<protein>
    <submittedName>
        <fullName evidence="6">Thermonuclease family protein</fullName>
    </submittedName>
</protein>
<dbReference type="InterPro" id="IPR016071">
    <property type="entry name" value="Staphylococal_nuclease_OB-fold"/>
</dbReference>
<dbReference type="GO" id="GO:0016787">
    <property type="term" value="F:hydrolase activity"/>
    <property type="evidence" value="ECO:0007669"/>
    <property type="project" value="UniProtKB-KW"/>
</dbReference>
<dbReference type="PROSITE" id="PS50830">
    <property type="entry name" value="TNASE_3"/>
    <property type="match status" value="1"/>
</dbReference>
<dbReference type="Gene3D" id="2.40.50.90">
    <property type="match status" value="1"/>
</dbReference>
<keyword evidence="1" id="KW-0540">Nuclease</keyword>
<dbReference type="EMBL" id="JAGYPE010000006">
    <property type="protein sequence ID" value="MBS4185974.1"/>
    <property type="molecule type" value="Genomic_DNA"/>
</dbReference>
<feature type="compositionally biased region" description="Polar residues" evidence="4">
    <location>
        <begin position="1"/>
        <end position="17"/>
    </location>
</feature>
<dbReference type="GO" id="GO:0004519">
    <property type="term" value="F:endonuclease activity"/>
    <property type="evidence" value="ECO:0007669"/>
    <property type="project" value="UniProtKB-KW"/>
</dbReference>
<evidence type="ECO:0000256" key="2">
    <source>
        <dbReference type="ARBA" id="ARBA00022759"/>
    </source>
</evidence>
<evidence type="ECO:0000256" key="3">
    <source>
        <dbReference type="ARBA" id="ARBA00022801"/>
    </source>
</evidence>
<sequence length="179" mass="20428">MVNLPETEQINPGLNQQKKNEDSQTEMGLLPEDQFPVTLVETIDGDIIKVRVMGKIETDRYLLIDTPESKKPGRCVQPYAKEAFERNNELVKNGSLTLEVEPGNRRDGYGRLLAYVYVDGKSVQETLLKEGLARVGYMMDPPYKYLNLNKDNENQARRSQINIWSRSGFVTKWGIEGCE</sequence>
<dbReference type="PANTHER" id="PTHR12302:SF3">
    <property type="entry name" value="SERINE_THREONINE-PROTEIN KINASE 31"/>
    <property type="match status" value="1"/>
</dbReference>
<dbReference type="Pfam" id="PF00565">
    <property type="entry name" value="SNase"/>
    <property type="match status" value="1"/>
</dbReference>